<dbReference type="CDD" id="cd18805">
    <property type="entry name" value="SF2_C_suv3"/>
    <property type="match status" value="1"/>
</dbReference>
<dbReference type="GeneID" id="19328683"/>
<dbReference type="PANTHER" id="PTHR12131">
    <property type="entry name" value="ATP-DEPENDENT RNA AND DNA HELICASE"/>
    <property type="match status" value="1"/>
</dbReference>
<dbReference type="GO" id="GO:0016787">
    <property type="term" value="F:hydrolase activity"/>
    <property type="evidence" value="ECO:0007669"/>
    <property type="project" value="UniProtKB-KW"/>
</dbReference>
<evidence type="ECO:0000256" key="3">
    <source>
        <dbReference type="ARBA" id="ARBA00022806"/>
    </source>
</evidence>
<dbReference type="GO" id="GO:0005524">
    <property type="term" value="F:ATP binding"/>
    <property type="evidence" value="ECO:0007669"/>
    <property type="project" value="UniProtKB-KW"/>
</dbReference>
<protein>
    <submittedName>
        <fullName evidence="7">Putative atp-dependent rna helicase suv3 protein</fullName>
    </submittedName>
</protein>
<dbReference type="Pfam" id="PF18147">
    <property type="entry name" value="Suv3_C_1"/>
    <property type="match status" value="1"/>
</dbReference>
<dbReference type="GO" id="GO:0045025">
    <property type="term" value="C:mitochondrial degradosome"/>
    <property type="evidence" value="ECO:0007669"/>
    <property type="project" value="TreeGrafter"/>
</dbReference>
<sequence>MRESLQGDFRNLRKGDAVVAFSRVGLHSLKAGIEKATGRRCAIVYGSLPPETRAQQAALFNDPDNDYDYLAASDAIGMGLNLEIKRVVFETATKHDGMQYRTLHIPEVKQIGGRAGRYRTATQDMKASAGTSPPAGSPAAVKWGTAGFVTTMEDEDLKVIQRSFSTDAEPLKTAGILPPTRIIERFSSYFPPQTPLSFMLLRLKELAKISSKFHFCRSDDMIEVADIIQPYPMSISDRCIFLSAPVTLRDFGQKEVLKAFAKCVSDMSGGHLLDIEEINLEVLDADRDTFPGGSSLYLRHLEALHKSITLYLWLSYRYLGIFESQHLAFHVKGLVEEKINDYLEHLNFVPEARLQHARRARQMAEQRRVKQEKVFHGETPSDDLPHHEGPGNWQEEGHEEPLLEDPEEAQTVTPSSERTSGIISTDSNQDQTRAGAQV</sequence>
<dbReference type="GO" id="GO:0000965">
    <property type="term" value="P:mitochondrial RNA 3'-end processing"/>
    <property type="evidence" value="ECO:0007669"/>
    <property type="project" value="TreeGrafter"/>
</dbReference>
<proteinExistence type="predicted"/>
<evidence type="ECO:0000313" key="8">
    <source>
        <dbReference type="Proteomes" id="UP000014074"/>
    </source>
</evidence>
<feature type="compositionally biased region" description="Polar residues" evidence="5">
    <location>
        <begin position="410"/>
        <end position="438"/>
    </location>
</feature>
<keyword evidence="2" id="KW-0378">Hydrolase</keyword>
<dbReference type="HOGENOM" id="CLU_625836_0_0_1"/>
<evidence type="ECO:0000256" key="5">
    <source>
        <dbReference type="SAM" id="MobiDB-lite"/>
    </source>
</evidence>
<dbReference type="PANTHER" id="PTHR12131:SF1">
    <property type="entry name" value="ATP-DEPENDENT RNA HELICASE SUPV3L1, MITOCHONDRIAL-RELATED"/>
    <property type="match status" value="1"/>
</dbReference>
<dbReference type="Gene3D" id="1.20.58.1080">
    <property type="match status" value="1"/>
</dbReference>
<dbReference type="Pfam" id="PF00271">
    <property type="entry name" value="Helicase_C"/>
    <property type="match status" value="1"/>
</dbReference>
<dbReference type="Gene3D" id="3.40.50.300">
    <property type="entry name" value="P-loop containing nucleotide triphosphate hydrolases"/>
    <property type="match status" value="1"/>
</dbReference>
<dbReference type="InterPro" id="IPR022192">
    <property type="entry name" value="SUV3_C"/>
</dbReference>
<feature type="region of interest" description="Disordered" evidence="5">
    <location>
        <begin position="361"/>
        <end position="438"/>
    </location>
</feature>
<reference evidence="8" key="1">
    <citation type="journal article" date="2013" name="Genome Announc.">
        <title>Draft genome sequence of the ascomycete Phaeoacremonium aleophilum strain UCR-PA7, a causal agent of the esca disease complex in grapevines.</title>
        <authorList>
            <person name="Blanco-Ulate B."/>
            <person name="Rolshausen P."/>
            <person name="Cantu D."/>
        </authorList>
    </citation>
    <scope>NUCLEOTIDE SEQUENCE [LARGE SCALE GENOMIC DNA]</scope>
    <source>
        <strain evidence="8">UCR-PA7</strain>
    </source>
</reference>
<dbReference type="FunFam" id="3.40.50.300:FF:000957">
    <property type="entry name" value="ATP-dependent RNA helicase SUV3L, mitochondrial"/>
    <property type="match status" value="1"/>
</dbReference>
<feature type="compositionally biased region" description="Basic and acidic residues" evidence="5">
    <location>
        <begin position="383"/>
        <end position="401"/>
    </location>
</feature>
<dbReference type="EMBL" id="KB933328">
    <property type="protein sequence ID" value="EON96612.1"/>
    <property type="molecule type" value="Genomic_DNA"/>
</dbReference>
<name>R8BBE8_PHAM7</name>
<feature type="compositionally biased region" description="Basic and acidic residues" evidence="5">
    <location>
        <begin position="362"/>
        <end position="376"/>
    </location>
</feature>
<accession>R8BBE8</accession>
<dbReference type="AlphaFoldDB" id="R8BBE8"/>
<dbReference type="RefSeq" id="XP_007918597.1">
    <property type="nucleotide sequence ID" value="XM_007920406.1"/>
</dbReference>
<evidence type="ECO:0000256" key="2">
    <source>
        <dbReference type="ARBA" id="ARBA00022801"/>
    </source>
</evidence>
<dbReference type="Proteomes" id="UP000014074">
    <property type="component" value="Unassembled WGS sequence"/>
</dbReference>
<dbReference type="SUPFAM" id="SSF52540">
    <property type="entry name" value="P-loop containing nucleoside triphosphate hydrolases"/>
    <property type="match status" value="1"/>
</dbReference>
<keyword evidence="1" id="KW-0547">Nucleotide-binding</keyword>
<dbReference type="InterPro" id="IPR041082">
    <property type="entry name" value="Suv3_C_1"/>
</dbReference>
<dbReference type="InterPro" id="IPR001650">
    <property type="entry name" value="Helicase_C-like"/>
</dbReference>
<keyword evidence="8" id="KW-1185">Reference proteome</keyword>
<evidence type="ECO:0000256" key="1">
    <source>
        <dbReference type="ARBA" id="ARBA00022741"/>
    </source>
</evidence>
<keyword evidence="3 7" id="KW-0347">Helicase</keyword>
<dbReference type="InterPro" id="IPR050699">
    <property type="entry name" value="RNA-DNA_Helicase"/>
</dbReference>
<dbReference type="GO" id="GO:0004386">
    <property type="term" value="F:helicase activity"/>
    <property type="evidence" value="ECO:0007669"/>
    <property type="project" value="UniProtKB-KW"/>
</dbReference>
<dbReference type="KEGG" id="tmn:UCRPA7_7886"/>
<dbReference type="eggNOG" id="KOG0953">
    <property type="taxonomic scope" value="Eukaryota"/>
</dbReference>
<feature type="domain" description="Helicase C-terminal" evidence="6">
    <location>
        <begin position="27"/>
        <end position="119"/>
    </location>
</feature>
<evidence type="ECO:0000313" key="7">
    <source>
        <dbReference type="EMBL" id="EON96612.1"/>
    </source>
</evidence>
<gene>
    <name evidence="7" type="ORF">UCRPA7_7886</name>
</gene>
<dbReference type="OrthoDB" id="6692397at2759"/>
<evidence type="ECO:0000256" key="4">
    <source>
        <dbReference type="ARBA" id="ARBA00022840"/>
    </source>
</evidence>
<dbReference type="SMART" id="SM00490">
    <property type="entry name" value="HELICc"/>
    <property type="match status" value="1"/>
</dbReference>
<organism evidence="7 8">
    <name type="scientific">Phaeoacremonium minimum (strain UCR-PA7)</name>
    <name type="common">Esca disease fungus</name>
    <name type="synonym">Togninia minima</name>
    <dbReference type="NCBI Taxonomy" id="1286976"/>
    <lineage>
        <taxon>Eukaryota</taxon>
        <taxon>Fungi</taxon>
        <taxon>Dikarya</taxon>
        <taxon>Ascomycota</taxon>
        <taxon>Pezizomycotina</taxon>
        <taxon>Sordariomycetes</taxon>
        <taxon>Sordariomycetidae</taxon>
        <taxon>Togniniales</taxon>
        <taxon>Togniniaceae</taxon>
        <taxon>Phaeoacremonium</taxon>
    </lineage>
</organism>
<dbReference type="Pfam" id="PF12513">
    <property type="entry name" value="SUV3_C"/>
    <property type="match status" value="1"/>
</dbReference>
<evidence type="ECO:0000259" key="6">
    <source>
        <dbReference type="SMART" id="SM00490"/>
    </source>
</evidence>
<dbReference type="InterPro" id="IPR027417">
    <property type="entry name" value="P-loop_NTPase"/>
</dbReference>
<keyword evidence="4" id="KW-0067">ATP-binding</keyword>